<reference evidence="1" key="1">
    <citation type="submission" date="2014-08" db="EMBL/GenBank/DDBJ databases">
        <authorList>
            <person name="Senf B."/>
            <person name="Petzold A."/>
            <person name="Downie B.R."/>
            <person name="Koch P."/>
            <person name="Platzer M."/>
        </authorList>
    </citation>
    <scope>NUCLEOTIDE SEQUENCE [LARGE SCALE GENOMIC DNA]</scope>
    <source>
        <strain evidence="1">GRZ</strain>
    </source>
</reference>
<name>A0A8C6NQE6_NOTFU</name>
<dbReference type="GeneTree" id="ENSGT00940000177238"/>
<reference evidence="1" key="3">
    <citation type="submission" date="2025-09" db="UniProtKB">
        <authorList>
            <consortium name="Ensembl"/>
        </authorList>
    </citation>
    <scope>IDENTIFICATION</scope>
</reference>
<organism evidence="1 2">
    <name type="scientific">Nothobranchius furzeri</name>
    <name type="common">Turquoise killifish</name>
    <dbReference type="NCBI Taxonomy" id="105023"/>
    <lineage>
        <taxon>Eukaryota</taxon>
        <taxon>Metazoa</taxon>
        <taxon>Chordata</taxon>
        <taxon>Craniata</taxon>
        <taxon>Vertebrata</taxon>
        <taxon>Euteleostomi</taxon>
        <taxon>Actinopterygii</taxon>
        <taxon>Neopterygii</taxon>
        <taxon>Teleostei</taxon>
        <taxon>Neoteleostei</taxon>
        <taxon>Acanthomorphata</taxon>
        <taxon>Ovalentaria</taxon>
        <taxon>Atherinomorphae</taxon>
        <taxon>Cyprinodontiformes</taxon>
        <taxon>Nothobranchiidae</taxon>
        <taxon>Nothobranchius</taxon>
    </lineage>
</organism>
<dbReference type="PANTHER" id="PTHR10424">
    <property type="entry name" value="VIRAL ENVELOPE PROTEIN"/>
    <property type="match status" value="1"/>
</dbReference>
<dbReference type="AlphaFoldDB" id="A0A8C6NQE6"/>
<proteinExistence type="predicted"/>
<sequence length="100" mass="11608">CWRYRLLDTIFPQLGTASLMQHMIEVWWSLENITTVLSDMTSLLAQDPEKQAMRTMLMQHQLALDTLFAFEGGLCAKFGEHCCTYVPSSRDNWTLIHDRV</sequence>
<dbReference type="Proteomes" id="UP000694548">
    <property type="component" value="Chromosome sgr05"/>
</dbReference>
<reference evidence="1" key="2">
    <citation type="submission" date="2025-08" db="UniProtKB">
        <authorList>
            <consortium name="Ensembl"/>
        </authorList>
    </citation>
    <scope>IDENTIFICATION</scope>
</reference>
<evidence type="ECO:0008006" key="3">
    <source>
        <dbReference type="Google" id="ProtNLM"/>
    </source>
</evidence>
<keyword evidence="2" id="KW-1185">Reference proteome</keyword>
<dbReference type="Gene3D" id="1.10.287.210">
    <property type="match status" value="1"/>
</dbReference>
<dbReference type="Ensembl" id="ENSNFUT00015018834.1">
    <property type="protein sequence ID" value="ENSNFUP00015018010.1"/>
    <property type="gene ID" value="ENSNFUG00015008605.1"/>
</dbReference>
<protein>
    <recommendedName>
        <fullName evidence="3">ERVV2 protein</fullName>
    </recommendedName>
</protein>
<dbReference type="SUPFAM" id="SSF58069">
    <property type="entry name" value="Virus ectodomain"/>
    <property type="match status" value="1"/>
</dbReference>
<evidence type="ECO:0000313" key="1">
    <source>
        <dbReference type="Ensembl" id="ENSNFUP00015018010.1"/>
    </source>
</evidence>
<accession>A0A8C6NQE6</accession>
<dbReference type="InterPro" id="IPR018154">
    <property type="entry name" value="TLV/ENV_coat_polyprotein"/>
</dbReference>
<evidence type="ECO:0000313" key="2">
    <source>
        <dbReference type="Proteomes" id="UP000694548"/>
    </source>
</evidence>